<evidence type="ECO:0000256" key="6">
    <source>
        <dbReference type="ARBA" id="ARBA00023239"/>
    </source>
</evidence>
<dbReference type="SUPFAM" id="SSF53056">
    <property type="entry name" value="beta-carbonic anhydrase, cab"/>
    <property type="match status" value="1"/>
</dbReference>
<keyword evidence="11" id="KW-1185">Reference proteome</keyword>
<dbReference type="AlphaFoldDB" id="A0AAE9W8R2"/>
<evidence type="ECO:0000256" key="5">
    <source>
        <dbReference type="ARBA" id="ARBA00022833"/>
    </source>
</evidence>
<dbReference type="EC" id="4.2.1.1" evidence="2"/>
<dbReference type="GO" id="GO:0004089">
    <property type="term" value="F:carbonate dehydratase activity"/>
    <property type="evidence" value="ECO:0007669"/>
    <property type="project" value="UniProtKB-EC"/>
</dbReference>
<dbReference type="Pfam" id="PF00484">
    <property type="entry name" value="Pro_CA"/>
    <property type="match status" value="1"/>
</dbReference>
<dbReference type="FunFam" id="3.40.1050.10:FF:000001">
    <property type="entry name" value="Carbonic anhydrase"/>
    <property type="match status" value="1"/>
</dbReference>
<dbReference type="EMBL" id="CP115611">
    <property type="protein sequence ID" value="WBW70902.1"/>
    <property type="molecule type" value="Genomic_DNA"/>
</dbReference>
<keyword evidence="4 9" id="KW-0479">Metal-binding</keyword>
<name>A0AAE9W8R2_9SCHI</name>
<dbReference type="KEGG" id="som:SOMG_00653"/>
<dbReference type="SMART" id="SM00947">
    <property type="entry name" value="Pro_CA"/>
    <property type="match status" value="1"/>
</dbReference>
<dbReference type="PANTHER" id="PTHR11002">
    <property type="entry name" value="CARBONIC ANHYDRASE"/>
    <property type="match status" value="1"/>
</dbReference>
<proteinExistence type="inferred from homology"/>
<evidence type="ECO:0000313" key="11">
    <source>
        <dbReference type="Proteomes" id="UP001212411"/>
    </source>
</evidence>
<evidence type="ECO:0000256" key="7">
    <source>
        <dbReference type="ARBA" id="ARBA00031969"/>
    </source>
</evidence>
<gene>
    <name evidence="10" type="primary">nce103</name>
    <name evidence="10" type="ORF">SOMG_00653</name>
</gene>
<feature type="binding site" evidence="9">
    <location>
        <position position="246"/>
    </location>
    <ligand>
        <name>Zn(2+)</name>
        <dbReference type="ChEBI" id="CHEBI:29105"/>
    </ligand>
</feature>
<dbReference type="GO" id="GO:0008270">
    <property type="term" value="F:zinc ion binding"/>
    <property type="evidence" value="ECO:0007669"/>
    <property type="project" value="InterPro"/>
</dbReference>
<dbReference type="InterPro" id="IPR001765">
    <property type="entry name" value="Carbonic_anhydrase"/>
</dbReference>
<dbReference type="GO" id="GO:0005737">
    <property type="term" value="C:cytoplasm"/>
    <property type="evidence" value="ECO:0007669"/>
    <property type="project" value="TreeGrafter"/>
</dbReference>
<accession>A0AAE9W8R2</accession>
<dbReference type="InterPro" id="IPR036874">
    <property type="entry name" value="Carbonic_anhydrase_sf"/>
</dbReference>
<dbReference type="GeneID" id="80874136"/>
<dbReference type="GO" id="GO:0071244">
    <property type="term" value="P:cellular response to carbon dioxide"/>
    <property type="evidence" value="ECO:0007669"/>
    <property type="project" value="TreeGrafter"/>
</dbReference>
<dbReference type="Gene3D" id="3.40.1050.10">
    <property type="entry name" value="Carbonic anhydrase"/>
    <property type="match status" value="1"/>
</dbReference>
<evidence type="ECO:0000256" key="3">
    <source>
        <dbReference type="ARBA" id="ARBA00014628"/>
    </source>
</evidence>
<dbReference type="CDD" id="cd00883">
    <property type="entry name" value="beta_CA_cladeA"/>
    <property type="match status" value="1"/>
</dbReference>
<dbReference type="Proteomes" id="UP001212411">
    <property type="component" value="Chromosome 1"/>
</dbReference>
<sequence length="351" mass="39852">MQIYKCTGFALQEAVFPSQSLLVLRSWNGCKRLFSNTYASQPNALDPTIFRSWIQPRSAIQLSQHSVSGRYSWRTYITNTTHLPNRKFSSTSYHLLPRNANEMEQHRKLDKLGRRIQEIDNQEVTETTDEVPPANVLPLDGKVVQSPELKNLLERNLNWSKQTTRNFPSFFSVTKDIQSPQVMWIGCSDSRVPETTVLDLLPGEVFVHRNIANVVPRSDINALAAMEYSVTALKVKHIIVCGHYGCGGVAAAMGPHTNNLMDHWLRHIRDVIEDNRSELDAIKNPEERRLRLAELNTRAQAVSVTRVGFVRQAMESRGLQVHGWVYDVGTGRIKSLDISDAINNAKYNPYN</sequence>
<evidence type="ECO:0000256" key="9">
    <source>
        <dbReference type="PIRSR" id="PIRSR601765-1"/>
    </source>
</evidence>
<keyword evidence="6" id="KW-0456">Lyase</keyword>
<organism evidence="10 11">
    <name type="scientific">Schizosaccharomyces osmophilus</name>
    <dbReference type="NCBI Taxonomy" id="2545709"/>
    <lineage>
        <taxon>Eukaryota</taxon>
        <taxon>Fungi</taxon>
        <taxon>Dikarya</taxon>
        <taxon>Ascomycota</taxon>
        <taxon>Taphrinomycotina</taxon>
        <taxon>Schizosaccharomycetes</taxon>
        <taxon>Schizosaccharomycetales</taxon>
        <taxon>Schizosaccharomycetaceae</taxon>
        <taxon>Schizosaccharomyces</taxon>
    </lineage>
</organism>
<comment type="catalytic activity">
    <reaction evidence="8">
        <text>hydrogencarbonate + H(+) = CO2 + H2O</text>
        <dbReference type="Rhea" id="RHEA:10748"/>
        <dbReference type="ChEBI" id="CHEBI:15377"/>
        <dbReference type="ChEBI" id="CHEBI:15378"/>
        <dbReference type="ChEBI" id="CHEBI:16526"/>
        <dbReference type="ChEBI" id="CHEBI:17544"/>
        <dbReference type="EC" id="4.2.1.1"/>
    </reaction>
</comment>
<evidence type="ECO:0000256" key="4">
    <source>
        <dbReference type="ARBA" id="ARBA00022723"/>
    </source>
</evidence>
<comment type="similarity">
    <text evidence="1">Belongs to the beta-class carbonic anhydrase family.</text>
</comment>
<feature type="binding site" evidence="9">
    <location>
        <position position="187"/>
    </location>
    <ligand>
        <name>Zn(2+)</name>
        <dbReference type="ChEBI" id="CHEBI:29105"/>
    </ligand>
</feature>
<evidence type="ECO:0000256" key="1">
    <source>
        <dbReference type="ARBA" id="ARBA00006217"/>
    </source>
</evidence>
<reference evidence="10 11" key="1">
    <citation type="journal article" date="2023" name="G3 (Bethesda)">
        <title>A high-quality reference genome for the fission yeast Schizosaccharomyces osmophilus.</title>
        <authorList>
            <person name="Jia G.S."/>
            <person name="Zhang W.C."/>
            <person name="Liang Y."/>
            <person name="Liu X.H."/>
            <person name="Rhind N."/>
            <person name="Pidoux A."/>
            <person name="Brysch-Herzberg M."/>
            <person name="Du L.L."/>
        </authorList>
    </citation>
    <scope>NUCLEOTIDE SEQUENCE [LARGE SCALE GENOMIC DNA]</scope>
    <source>
        <strain evidence="10 11">CBS 15793</strain>
    </source>
</reference>
<evidence type="ECO:0000256" key="2">
    <source>
        <dbReference type="ARBA" id="ARBA00012925"/>
    </source>
</evidence>
<dbReference type="PANTHER" id="PTHR11002:SF76">
    <property type="entry name" value="CARBONIC ANHYDRASE"/>
    <property type="match status" value="1"/>
</dbReference>
<comment type="cofactor">
    <cofactor evidence="9">
        <name>Zn(2+)</name>
        <dbReference type="ChEBI" id="CHEBI:29105"/>
    </cofactor>
    <text evidence="9">Binds 1 zinc ion per subunit.</text>
</comment>
<evidence type="ECO:0000256" key="8">
    <source>
        <dbReference type="ARBA" id="ARBA00048348"/>
    </source>
</evidence>
<feature type="binding site" evidence="9">
    <location>
        <position position="243"/>
    </location>
    <ligand>
        <name>Zn(2+)</name>
        <dbReference type="ChEBI" id="CHEBI:29105"/>
    </ligand>
</feature>
<dbReference type="GO" id="GO:0034599">
    <property type="term" value="P:cellular response to oxidative stress"/>
    <property type="evidence" value="ECO:0007669"/>
    <property type="project" value="TreeGrafter"/>
</dbReference>
<keyword evidence="5 9" id="KW-0862">Zinc</keyword>
<feature type="binding site" evidence="9">
    <location>
        <position position="189"/>
    </location>
    <ligand>
        <name>Zn(2+)</name>
        <dbReference type="ChEBI" id="CHEBI:29105"/>
    </ligand>
</feature>
<evidence type="ECO:0000313" key="10">
    <source>
        <dbReference type="EMBL" id="WBW70902.1"/>
    </source>
</evidence>
<protein>
    <recommendedName>
        <fullName evidence="3">Carbonic anhydrase</fullName>
        <ecNumber evidence="2">4.2.1.1</ecNumber>
    </recommendedName>
    <alternativeName>
        <fullName evidence="7">Carbonate dehydratase</fullName>
    </alternativeName>
</protein>
<dbReference type="RefSeq" id="XP_056035145.1">
    <property type="nucleotide sequence ID" value="XM_056179447.1"/>
</dbReference>